<dbReference type="PANTHER" id="PTHR44936:SF9">
    <property type="entry name" value="SENSOR PROTEIN CREC"/>
    <property type="match status" value="1"/>
</dbReference>
<dbReference type="SUPFAM" id="SSF103190">
    <property type="entry name" value="Sensory domain-like"/>
    <property type="match status" value="1"/>
</dbReference>
<keyword evidence="6" id="KW-0808">Transferase</keyword>
<comment type="catalytic activity">
    <reaction evidence="1">
        <text>ATP + protein L-histidine = ADP + protein N-phospho-L-histidine.</text>
        <dbReference type="EC" id="2.7.13.3"/>
    </reaction>
</comment>
<keyword evidence="13 14" id="KW-0472">Membrane</keyword>
<dbReference type="STRING" id="499555.BJL86_1095"/>
<evidence type="ECO:0000256" key="4">
    <source>
        <dbReference type="ARBA" id="ARBA00022475"/>
    </source>
</evidence>
<evidence type="ECO:0000256" key="2">
    <source>
        <dbReference type="ARBA" id="ARBA00004651"/>
    </source>
</evidence>
<dbReference type="Gene3D" id="3.30.450.20">
    <property type="entry name" value="PAS domain"/>
    <property type="match status" value="2"/>
</dbReference>
<comment type="subcellular location">
    <subcellularLocation>
        <location evidence="2">Cell membrane</location>
        <topology evidence="2">Multi-pass membrane protein</topology>
    </subcellularLocation>
</comment>
<dbReference type="PROSITE" id="PS50109">
    <property type="entry name" value="HIS_KIN"/>
    <property type="match status" value="1"/>
</dbReference>
<evidence type="ECO:0000256" key="10">
    <source>
        <dbReference type="ARBA" id="ARBA00022840"/>
    </source>
</evidence>
<feature type="transmembrane region" description="Helical" evidence="14">
    <location>
        <begin position="190"/>
        <end position="212"/>
    </location>
</feature>
<feature type="transmembrane region" description="Helical" evidence="14">
    <location>
        <begin position="20"/>
        <end position="41"/>
    </location>
</feature>
<dbReference type="EC" id="2.7.13.3" evidence="3"/>
<dbReference type="InterPro" id="IPR029151">
    <property type="entry name" value="Sensor-like_sf"/>
</dbReference>
<sequence length="561" mass="59627">MTQHEMKTRPARRAGRVSLVAQILVLQVLVLVASLAVIATWQISRTDDKLREEYAERALAVSRAVASDPEVREKLSATSSLDVPPEELVGGDMQRMAVDIARRTGVLFVVIANREGIRLAHPDLDKIGFHVSTDPSGVLDGEEILDTDRGTLGESVRGKAPVRDVDGRIVGFVSTGISTQEIADEARGDIAVTIGIAALALFVGITASWLLARRWRRLTLGLQPDELVDLVTDQRAVLGSLADGVVAIGRDERLRVINDRARELLDISAPVGTPKDELSLSPRLLGLLNDPNPRPIAAGVGEQIVLASSHRVTVDGRDLGVVLSVIDRTDIEQLSRELDSIKSMSEALRAQRHETANRFHVLSGLLRHGHSDEALEFLTEIIGRRGASEPSGLDNVAEPHLHAFLDAKTSLARERGVELSIGGQTWVAGALVDPVAATTVLGNLVDNAIDAAAGDLGRVEAGDEIRAKVEAELVTDDGTLWITVADSGPGIGFDDPSQVFTEGATSKPDDVPGGHGMGLALARQICRRAGGDIQVVDPGGDPDGLGGAVFVAELRDVISEG</sequence>
<evidence type="ECO:0000313" key="17">
    <source>
        <dbReference type="Proteomes" id="UP000186104"/>
    </source>
</evidence>
<evidence type="ECO:0000256" key="8">
    <source>
        <dbReference type="ARBA" id="ARBA00022741"/>
    </source>
</evidence>
<evidence type="ECO:0000256" key="14">
    <source>
        <dbReference type="SAM" id="Phobius"/>
    </source>
</evidence>
<keyword evidence="12" id="KW-0902">Two-component regulatory system</keyword>
<proteinExistence type="predicted"/>
<dbReference type="InterPro" id="IPR004358">
    <property type="entry name" value="Sig_transdc_His_kin-like_C"/>
</dbReference>
<gene>
    <name evidence="16" type="ORF">BJL86_1095</name>
</gene>
<dbReference type="Pfam" id="PF17203">
    <property type="entry name" value="sCache_3_2"/>
    <property type="match status" value="1"/>
</dbReference>
<evidence type="ECO:0000313" key="16">
    <source>
        <dbReference type="EMBL" id="ANI91886.1"/>
    </source>
</evidence>
<dbReference type="SUPFAM" id="SSF55890">
    <property type="entry name" value="Sporulation response regulatory protein Spo0B"/>
    <property type="match status" value="1"/>
</dbReference>
<name>A0A173LHT2_9ACTN</name>
<keyword evidence="9" id="KW-0418">Kinase</keyword>
<evidence type="ECO:0000256" key="9">
    <source>
        <dbReference type="ARBA" id="ARBA00022777"/>
    </source>
</evidence>
<evidence type="ECO:0000256" key="7">
    <source>
        <dbReference type="ARBA" id="ARBA00022692"/>
    </source>
</evidence>
<evidence type="ECO:0000256" key="12">
    <source>
        <dbReference type="ARBA" id="ARBA00023012"/>
    </source>
</evidence>
<dbReference type="GO" id="GO:0005524">
    <property type="term" value="F:ATP binding"/>
    <property type="evidence" value="ECO:0007669"/>
    <property type="project" value="UniProtKB-KW"/>
</dbReference>
<keyword evidence="5" id="KW-0597">Phosphoprotein</keyword>
<feature type="domain" description="Histidine kinase" evidence="15">
    <location>
        <begin position="329"/>
        <end position="558"/>
    </location>
</feature>
<keyword evidence="17" id="KW-1185">Reference proteome</keyword>
<dbReference type="Gene3D" id="3.30.565.10">
    <property type="entry name" value="Histidine kinase-like ATPase, C-terminal domain"/>
    <property type="match status" value="1"/>
</dbReference>
<evidence type="ECO:0000256" key="11">
    <source>
        <dbReference type="ARBA" id="ARBA00022989"/>
    </source>
</evidence>
<dbReference type="Pfam" id="PF02518">
    <property type="entry name" value="HATPase_c"/>
    <property type="match status" value="1"/>
</dbReference>
<dbReference type="InterPro" id="IPR003594">
    <property type="entry name" value="HATPase_dom"/>
</dbReference>
<dbReference type="AlphaFoldDB" id="A0A173LHT2"/>
<dbReference type="InterPro" id="IPR016120">
    <property type="entry name" value="Sig_transdc_His_kin_SpoOB"/>
</dbReference>
<evidence type="ECO:0000256" key="6">
    <source>
        <dbReference type="ARBA" id="ARBA00022679"/>
    </source>
</evidence>
<dbReference type="PANTHER" id="PTHR44936">
    <property type="entry name" value="SENSOR PROTEIN CREC"/>
    <property type="match status" value="1"/>
</dbReference>
<dbReference type="InterPro" id="IPR033463">
    <property type="entry name" value="sCache_3"/>
</dbReference>
<dbReference type="SUPFAM" id="SSF55874">
    <property type="entry name" value="ATPase domain of HSP90 chaperone/DNA topoisomerase II/histidine kinase"/>
    <property type="match status" value="1"/>
</dbReference>
<evidence type="ECO:0000259" key="15">
    <source>
        <dbReference type="PROSITE" id="PS50109"/>
    </source>
</evidence>
<dbReference type="InterPro" id="IPR005467">
    <property type="entry name" value="His_kinase_dom"/>
</dbReference>
<evidence type="ECO:0000256" key="13">
    <source>
        <dbReference type="ARBA" id="ARBA00023136"/>
    </source>
</evidence>
<dbReference type="GO" id="GO:0000155">
    <property type="term" value="F:phosphorelay sensor kinase activity"/>
    <property type="evidence" value="ECO:0007669"/>
    <property type="project" value="InterPro"/>
</dbReference>
<keyword evidence="11 14" id="KW-1133">Transmembrane helix</keyword>
<dbReference type="InterPro" id="IPR050980">
    <property type="entry name" value="2C_sensor_his_kinase"/>
</dbReference>
<dbReference type="RefSeq" id="WP_231887224.1">
    <property type="nucleotide sequence ID" value="NZ_CP015961.1"/>
</dbReference>
<keyword evidence="10" id="KW-0067">ATP-binding</keyword>
<dbReference type="PRINTS" id="PR00344">
    <property type="entry name" value="BCTRLSENSOR"/>
</dbReference>
<dbReference type="Gene3D" id="1.10.287.130">
    <property type="match status" value="1"/>
</dbReference>
<evidence type="ECO:0000256" key="1">
    <source>
        <dbReference type="ARBA" id="ARBA00000085"/>
    </source>
</evidence>
<accession>A0A173LHT2</accession>
<organism evidence="16 17">
    <name type="scientific">Dietzia timorensis</name>
    <dbReference type="NCBI Taxonomy" id="499555"/>
    <lineage>
        <taxon>Bacteria</taxon>
        <taxon>Bacillati</taxon>
        <taxon>Actinomycetota</taxon>
        <taxon>Actinomycetes</taxon>
        <taxon>Mycobacteriales</taxon>
        <taxon>Dietziaceae</taxon>
        <taxon>Dietzia</taxon>
    </lineage>
</organism>
<dbReference type="GO" id="GO:0005886">
    <property type="term" value="C:plasma membrane"/>
    <property type="evidence" value="ECO:0007669"/>
    <property type="project" value="UniProtKB-SubCell"/>
</dbReference>
<dbReference type="EMBL" id="CP015961">
    <property type="protein sequence ID" value="ANI91886.1"/>
    <property type="molecule type" value="Genomic_DNA"/>
</dbReference>
<dbReference type="SMART" id="SM00387">
    <property type="entry name" value="HATPase_c"/>
    <property type="match status" value="1"/>
</dbReference>
<keyword evidence="8" id="KW-0547">Nucleotide-binding</keyword>
<evidence type="ECO:0000256" key="3">
    <source>
        <dbReference type="ARBA" id="ARBA00012438"/>
    </source>
</evidence>
<dbReference type="Proteomes" id="UP000186104">
    <property type="component" value="Chromosome"/>
</dbReference>
<evidence type="ECO:0000256" key="5">
    <source>
        <dbReference type="ARBA" id="ARBA00022553"/>
    </source>
</evidence>
<keyword evidence="7 14" id="KW-0812">Transmembrane</keyword>
<dbReference type="KEGG" id="dtm:BJL86_1095"/>
<dbReference type="InterPro" id="IPR036890">
    <property type="entry name" value="HATPase_C_sf"/>
</dbReference>
<keyword evidence="4" id="KW-1003">Cell membrane</keyword>
<protein>
    <recommendedName>
        <fullName evidence="3">histidine kinase</fullName>
        <ecNumber evidence="3">2.7.13.3</ecNumber>
    </recommendedName>
</protein>
<reference evidence="16 17" key="1">
    <citation type="submission" date="2016-06" db="EMBL/GenBank/DDBJ databases">
        <title>Complete genome sequence of a saline-alkali tolerant type strain Dietzia timorensis ID05-A0528T.</title>
        <authorList>
            <person name="Wu X."/>
        </authorList>
    </citation>
    <scope>NUCLEOTIDE SEQUENCE [LARGE SCALE GENOMIC DNA]</scope>
    <source>
        <strain evidence="16 17">ID05-A0528</strain>
    </source>
</reference>